<dbReference type="RefSeq" id="WP_343979022.1">
    <property type="nucleotide sequence ID" value="NZ_BAAAJG010000010.1"/>
</dbReference>
<evidence type="ECO:0000313" key="1">
    <source>
        <dbReference type="EMBL" id="MFD1531419.1"/>
    </source>
</evidence>
<evidence type="ECO:0000313" key="2">
    <source>
        <dbReference type="Proteomes" id="UP001597145"/>
    </source>
</evidence>
<sequence length="197" mass="22394">MLHAFLFSRVGVIVRHWFEIGLNDGVMEHGVRLELRLLETEARRGTESAAQRFVLNRPLWRADLFDRLDRSAGTFAAAHYHPTFTGNEPCERVWDPALKEDPWHWALEQLADIGTLCEHNDVRRETVAEDIGDVADQRARIVQFAQDLGPTACTSVSQCFALTKDVSETVRLMVKSMDDLTKLDDEYVAPWLGSDRG</sequence>
<comment type="caution">
    <text evidence="1">The sequence shown here is derived from an EMBL/GenBank/DDBJ whole genome shotgun (WGS) entry which is preliminary data.</text>
</comment>
<dbReference type="Proteomes" id="UP001597145">
    <property type="component" value="Unassembled WGS sequence"/>
</dbReference>
<keyword evidence="2" id="KW-1185">Reference proteome</keyword>
<name>A0ABW4FNA9_9PSEU</name>
<organism evidence="1 2">
    <name type="scientific">Pseudonocardia aurantiaca</name>
    <dbReference type="NCBI Taxonomy" id="75290"/>
    <lineage>
        <taxon>Bacteria</taxon>
        <taxon>Bacillati</taxon>
        <taxon>Actinomycetota</taxon>
        <taxon>Actinomycetes</taxon>
        <taxon>Pseudonocardiales</taxon>
        <taxon>Pseudonocardiaceae</taxon>
        <taxon>Pseudonocardia</taxon>
    </lineage>
</organism>
<reference evidence="2" key="1">
    <citation type="journal article" date="2019" name="Int. J. Syst. Evol. Microbiol.">
        <title>The Global Catalogue of Microorganisms (GCM) 10K type strain sequencing project: providing services to taxonomists for standard genome sequencing and annotation.</title>
        <authorList>
            <consortium name="The Broad Institute Genomics Platform"/>
            <consortium name="The Broad Institute Genome Sequencing Center for Infectious Disease"/>
            <person name="Wu L."/>
            <person name="Ma J."/>
        </authorList>
    </citation>
    <scope>NUCLEOTIDE SEQUENCE [LARGE SCALE GENOMIC DNA]</scope>
    <source>
        <strain evidence="2">JCM 12165</strain>
    </source>
</reference>
<dbReference type="EMBL" id="JBHUCP010000012">
    <property type="protein sequence ID" value="MFD1531419.1"/>
    <property type="molecule type" value="Genomic_DNA"/>
</dbReference>
<gene>
    <name evidence="1" type="ORF">ACFSCY_18430</name>
</gene>
<proteinExistence type="predicted"/>
<protein>
    <submittedName>
        <fullName evidence="1">Uncharacterized protein</fullName>
    </submittedName>
</protein>
<accession>A0ABW4FNA9</accession>